<comment type="caution">
    <text evidence="1">The sequence shown here is derived from an EMBL/GenBank/DDBJ whole genome shotgun (WGS) entry which is preliminary data.</text>
</comment>
<proteinExistence type="predicted"/>
<name>A0A834X2F3_9FABA</name>
<sequence>MPSSAHSHQQQQVQETVIYFGLSSGPLKYPQIAHEYIYFTVPLLLSDLLHRAITPQICFTVPLLLSDLLHRAALCFTVLLHHAGLGIVFISVLDLSSAFDRTSHLHNQAFHPLLVHNHQNYRSQICFVHMMRLQSRELPPNQLGTCRPRKEEGLGLGFW</sequence>
<gene>
    <name evidence="1" type="ORF">G2W53_011152</name>
</gene>
<dbReference type="Proteomes" id="UP000634136">
    <property type="component" value="Unassembled WGS sequence"/>
</dbReference>
<dbReference type="AlphaFoldDB" id="A0A834X2F3"/>
<keyword evidence="2" id="KW-1185">Reference proteome</keyword>
<evidence type="ECO:0000313" key="2">
    <source>
        <dbReference type="Proteomes" id="UP000634136"/>
    </source>
</evidence>
<dbReference type="EMBL" id="JAAIUW010000004">
    <property type="protein sequence ID" value="KAF7836293.1"/>
    <property type="molecule type" value="Genomic_DNA"/>
</dbReference>
<protein>
    <submittedName>
        <fullName evidence="1">Uncharacterized protein</fullName>
    </submittedName>
</protein>
<reference evidence="1" key="1">
    <citation type="submission" date="2020-09" db="EMBL/GenBank/DDBJ databases">
        <title>Genome-Enabled Discovery of Anthraquinone Biosynthesis in Senna tora.</title>
        <authorList>
            <person name="Kang S.-H."/>
            <person name="Pandey R.P."/>
            <person name="Lee C.-M."/>
            <person name="Sim J.-S."/>
            <person name="Jeong J.-T."/>
            <person name="Choi B.-S."/>
            <person name="Jung M."/>
            <person name="Ginzburg D."/>
            <person name="Zhao K."/>
            <person name="Won S.Y."/>
            <person name="Oh T.-J."/>
            <person name="Yu Y."/>
            <person name="Kim N.-H."/>
            <person name="Lee O.R."/>
            <person name="Lee T.-H."/>
            <person name="Bashyal P."/>
            <person name="Kim T.-S."/>
            <person name="Lee W.-H."/>
            <person name="Kawkins C."/>
            <person name="Kim C.-K."/>
            <person name="Kim J.S."/>
            <person name="Ahn B.O."/>
            <person name="Rhee S.Y."/>
            <person name="Sohng J.K."/>
        </authorList>
    </citation>
    <scope>NUCLEOTIDE SEQUENCE</scope>
    <source>
        <tissue evidence="1">Leaf</tissue>
    </source>
</reference>
<accession>A0A834X2F3</accession>
<organism evidence="1 2">
    <name type="scientific">Senna tora</name>
    <dbReference type="NCBI Taxonomy" id="362788"/>
    <lineage>
        <taxon>Eukaryota</taxon>
        <taxon>Viridiplantae</taxon>
        <taxon>Streptophyta</taxon>
        <taxon>Embryophyta</taxon>
        <taxon>Tracheophyta</taxon>
        <taxon>Spermatophyta</taxon>
        <taxon>Magnoliopsida</taxon>
        <taxon>eudicotyledons</taxon>
        <taxon>Gunneridae</taxon>
        <taxon>Pentapetalae</taxon>
        <taxon>rosids</taxon>
        <taxon>fabids</taxon>
        <taxon>Fabales</taxon>
        <taxon>Fabaceae</taxon>
        <taxon>Caesalpinioideae</taxon>
        <taxon>Cassia clade</taxon>
        <taxon>Senna</taxon>
    </lineage>
</organism>
<evidence type="ECO:0000313" key="1">
    <source>
        <dbReference type="EMBL" id="KAF7836293.1"/>
    </source>
</evidence>